<dbReference type="NCBIfam" id="TIGR01527">
    <property type="entry name" value="arch_NMN_Atrans"/>
    <property type="match status" value="1"/>
</dbReference>
<dbReference type="AlphaFoldDB" id="A0A147JV66"/>
<dbReference type="GO" id="GO:0005524">
    <property type="term" value="F:ATP binding"/>
    <property type="evidence" value="ECO:0007669"/>
    <property type="project" value="UniProtKB-KW"/>
</dbReference>
<dbReference type="SUPFAM" id="SSF52374">
    <property type="entry name" value="Nucleotidylyl transferase"/>
    <property type="match status" value="1"/>
</dbReference>
<dbReference type="GO" id="GO:0000309">
    <property type="term" value="F:nicotinamide-nucleotide adenylyltransferase activity"/>
    <property type="evidence" value="ECO:0007669"/>
    <property type="project" value="UniProtKB-UniRule"/>
</dbReference>
<sequence>MVTRGIVIGRFQPPHLGHLEIFKRILREVDELIIGVGSAQESHTLENPFTAGERVLMLVRALSEAKIDLARVHIIPIPDVHNNAIWVSHVVSLSPPFQVAYSGNPLVRRLFKEAGFKTRAPPMIKRKEYWGHEIRDRMINGGDWESLVPKAVVEVMREIKAVERLKELSKTDYLLG</sequence>
<gene>
    <name evidence="7" type="ORF">APZ16_06015</name>
</gene>
<dbReference type="InterPro" id="IPR006418">
    <property type="entry name" value="NMN_Atrans_arc"/>
</dbReference>
<evidence type="ECO:0000313" key="7">
    <source>
        <dbReference type="EMBL" id="KUO40399.1"/>
    </source>
</evidence>
<dbReference type="NCBIfam" id="TIGR00125">
    <property type="entry name" value="cyt_tran_rel"/>
    <property type="match status" value="1"/>
</dbReference>
<comment type="subcellular location">
    <subcellularLocation>
        <location evidence="4">Cytoplasm</location>
    </subcellularLocation>
</comment>
<feature type="domain" description="Cytidyltransferase-like" evidence="6">
    <location>
        <begin position="6"/>
        <end position="136"/>
    </location>
</feature>
<dbReference type="PANTHER" id="PTHR21342:SF0">
    <property type="entry name" value="BIFUNCTIONAL NMN ADENYLYLTRANSFERASE_NUDIX HYDROLASE"/>
    <property type="match status" value="1"/>
</dbReference>
<reference evidence="7 8" key="1">
    <citation type="journal article" date="2016" name="Nat. Microbiol.">
        <title>Genomic inference of the metabolism of cosmopolitan subsurface Archaea, Hadesarchaea.</title>
        <authorList>
            <person name="Baker B.J."/>
            <person name="Saw J.H."/>
            <person name="Lind A.E."/>
            <person name="Lazar C.S."/>
            <person name="Hinrichs K.-U."/>
            <person name="Teske A.P."/>
            <person name="Ettema T.J."/>
        </authorList>
    </citation>
    <scope>NUCLEOTIDE SEQUENCE [LARGE SCALE GENOMIC DNA]</scope>
</reference>
<dbReference type="GO" id="GO:0009435">
    <property type="term" value="P:NAD+ biosynthetic process"/>
    <property type="evidence" value="ECO:0007669"/>
    <property type="project" value="UniProtKB-UniRule"/>
</dbReference>
<dbReference type="EMBL" id="LQMQ01000042">
    <property type="protein sequence ID" value="KUO40399.1"/>
    <property type="molecule type" value="Genomic_DNA"/>
</dbReference>
<keyword evidence="4" id="KW-0520">NAD</keyword>
<comment type="caution">
    <text evidence="7">The sequence shown here is derived from an EMBL/GenBank/DDBJ whole genome shotgun (WGS) entry which is preliminary data.</text>
</comment>
<evidence type="ECO:0000256" key="2">
    <source>
        <dbReference type="ARBA" id="ARBA00022679"/>
    </source>
</evidence>
<dbReference type="Proteomes" id="UP000074294">
    <property type="component" value="Unassembled WGS sequence"/>
</dbReference>
<comment type="similarity">
    <text evidence="1 4">Belongs to the archaeal NMN adenylyltransferase family.</text>
</comment>
<dbReference type="NCBIfam" id="NF002243">
    <property type="entry name" value="PRK01153.1"/>
    <property type="match status" value="1"/>
</dbReference>
<evidence type="ECO:0000256" key="1">
    <source>
        <dbReference type="ARBA" id="ARBA00010124"/>
    </source>
</evidence>
<evidence type="ECO:0000256" key="3">
    <source>
        <dbReference type="ARBA" id="ARBA00022695"/>
    </source>
</evidence>
<name>A0A147JV66_HADYE</name>
<dbReference type="STRING" id="1776334.APZ16_06015"/>
<proteinExistence type="inferred from homology"/>
<keyword evidence="4" id="KW-0963">Cytoplasm</keyword>
<dbReference type="UniPathway" id="UPA00253">
    <property type="reaction ID" value="UER00600"/>
</dbReference>
<keyword evidence="4" id="KW-0547">Nucleotide-binding</keyword>
<dbReference type="GO" id="GO:0005737">
    <property type="term" value="C:cytoplasm"/>
    <property type="evidence" value="ECO:0007669"/>
    <property type="project" value="UniProtKB-SubCell"/>
</dbReference>
<comment type="catalytic activity">
    <reaction evidence="4">
        <text>beta-nicotinamide D-ribonucleotide + ATP + H(+) = diphosphate + NAD(+)</text>
        <dbReference type="Rhea" id="RHEA:21360"/>
        <dbReference type="ChEBI" id="CHEBI:14649"/>
        <dbReference type="ChEBI" id="CHEBI:15378"/>
        <dbReference type="ChEBI" id="CHEBI:30616"/>
        <dbReference type="ChEBI" id="CHEBI:33019"/>
        <dbReference type="ChEBI" id="CHEBI:57540"/>
        <dbReference type="EC" id="2.7.7.1"/>
    </reaction>
</comment>
<comment type="pathway">
    <text evidence="4">Cofactor biosynthesis; NAD(+) biosynthesis; NAD(+) from nicotinamide D-ribonucleotide: step 1/1.</text>
</comment>
<dbReference type="CDD" id="cd02166">
    <property type="entry name" value="NMNAT_Archaea"/>
    <property type="match status" value="1"/>
</dbReference>
<protein>
    <recommendedName>
        <fullName evidence="4 5">Nicotinamide-nucleotide adenylyltransferase</fullName>
        <ecNumber evidence="4 5">2.7.7.1</ecNumber>
    </recommendedName>
    <alternativeName>
        <fullName evidence="4">NAD(+) diphosphorylase</fullName>
    </alternativeName>
    <alternativeName>
        <fullName evidence="4">NAD(+) pyrophosphorylase</fullName>
    </alternativeName>
    <alternativeName>
        <fullName evidence="4">NMN adenylyltransferase</fullName>
    </alternativeName>
</protein>
<dbReference type="Pfam" id="PF01467">
    <property type="entry name" value="CTP_transf_like"/>
    <property type="match status" value="1"/>
</dbReference>
<dbReference type="PANTHER" id="PTHR21342">
    <property type="entry name" value="PHOSPHOPANTETHEINE ADENYLYLTRANSFERASE"/>
    <property type="match status" value="1"/>
</dbReference>
<dbReference type="HAMAP" id="MF_00243">
    <property type="entry name" value="NMN_adenylyltr"/>
    <property type="match status" value="1"/>
</dbReference>
<keyword evidence="3 4" id="KW-0548">Nucleotidyltransferase</keyword>
<organism evidence="7 8">
    <name type="scientific">Hadarchaeum yellowstonense</name>
    <dbReference type="NCBI Taxonomy" id="1776334"/>
    <lineage>
        <taxon>Archaea</taxon>
        <taxon>Methanobacteriati</taxon>
        <taxon>Candidatus Hadarchaeota</taxon>
        <taxon>Candidatus Hadarchaeia</taxon>
        <taxon>Candidatus Hadarchaeales</taxon>
        <taxon>Candidatus Hadarchaeaceae</taxon>
        <taxon>Candidatus Hadarchaeum</taxon>
    </lineage>
</organism>
<evidence type="ECO:0000256" key="5">
    <source>
        <dbReference type="NCBIfam" id="TIGR01527"/>
    </source>
</evidence>
<dbReference type="InterPro" id="IPR004821">
    <property type="entry name" value="Cyt_trans-like"/>
</dbReference>
<evidence type="ECO:0000256" key="4">
    <source>
        <dbReference type="HAMAP-Rule" id="MF_00243"/>
    </source>
</evidence>
<evidence type="ECO:0000259" key="6">
    <source>
        <dbReference type="Pfam" id="PF01467"/>
    </source>
</evidence>
<accession>A0A147JV66</accession>
<dbReference type="InterPro" id="IPR014729">
    <property type="entry name" value="Rossmann-like_a/b/a_fold"/>
</dbReference>
<evidence type="ECO:0000313" key="8">
    <source>
        <dbReference type="Proteomes" id="UP000074294"/>
    </source>
</evidence>
<dbReference type="EC" id="2.7.7.1" evidence="4 5"/>
<keyword evidence="4" id="KW-0662">Pyridine nucleotide biosynthesis</keyword>
<keyword evidence="2 4" id="KW-0808">Transferase</keyword>
<keyword evidence="4" id="KW-0067">ATP-binding</keyword>
<dbReference type="Gene3D" id="3.40.50.620">
    <property type="entry name" value="HUPs"/>
    <property type="match status" value="1"/>
</dbReference>